<dbReference type="InterPro" id="IPR051536">
    <property type="entry name" value="UDG_Type-4/5"/>
</dbReference>
<dbReference type="Pfam" id="PF03167">
    <property type="entry name" value="UDG"/>
    <property type="match status" value="1"/>
</dbReference>
<dbReference type="SMART" id="SM00986">
    <property type="entry name" value="UDG"/>
    <property type="match status" value="1"/>
</dbReference>
<dbReference type="PANTHER" id="PTHR33693:SF9">
    <property type="entry name" value="TYPE-4 URACIL-DNA GLYCOSYLASE"/>
    <property type="match status" value="1"/>
</dbReference>
<dbReference type="Gene3D" id="3.40.470.10">
    <property type="entry name" value="Uracil-DNA glycosylase-like domain"/>
    <property type="match status" value="1"/>
</dbReference>
<accession>A0AA41Z390</accession>
<evidence type="ECO:0000256" key="4">
    <source>
        <dbReference type="ARBA" id="ARBA00022723"/>
    </source>
</evidence>
<protein>
    <recommendedName>
        <fullName evidence="2">Type-4 uracil-DNA glycosylase</fullName>
    </recommendedName>
</protein>
<evidence type="ECO:0000256" key="8">
    <source>
        <dbReference type="ARBA" id="ARBA00023014"/>
    </source>
</evidence>
<keyword evidence="5" id="KW-0227">DNA damage</keyword>
<dbReference type="GO" id="GO:0051539">
    <property type="term" value="F:4 iron, 4 sulfur cluster binding"/>
    <property type="evidence" value="ECO:0007669"/>
    <property type="project" value="UniProtKB-KW"/>
</dbReference>
<evidence type="ECO:0000256" key="2">
    <source>
        <dbReference type="ARBA" id="ARBA00019403"/>
    </source>
</evidence>
<dbReference type="SMART" id="SM00987">
    <property type="entry name" value="UreE_C"/>
    <property type="match status" value="1"/>
</dbReference>
<keyword evidence="8" id="KW-0411">Iron-sulfur</keyword>
<evidence type="ECO:0000256" key="9">
    <source>
        <dbReference type="ARBA" id="ARBA00023204"/>
    </source>
</evidence>
<dbReference type="AlphaFoldDB" id="A0AA41Z390"/>
<name>A0AA41Z390_9SPHN</name>
<keyword evidence="3" id="KW-0004">4Fe-4S</keyword>
<dbReference type="EMBL" id="JANFAV010000001">
    <property type="protein sequence ID" value="MCW6533227.1"/>
    <property type="molecule type" value="Genomic_DNA"/>
</dbReference>
<dbReference type="GO" id="GO:0097506">
    <property type="term" value="F:deaminated base DNA N-glycosylase activity"/>
    <property type="evidence" value="ECO:0007669"/>
    <property type="project" value="UniProtKB-ARBA"/>
</dbReference>
<dbReference type="GO" id="GO:0046872">
    <property type="term" value="F:metal ion binding"/>
    <property type="evidence" value="ECO:0007669"/>
    <property type="project" value="UniProtKB-KW"/>
</dbReference>
<evidence type="ECO:0000256" key="5">
    <source>
        <dbReference type="ARBA" id="ARBA00022763"/>
    </source>
</evidence>
<dbReference type="RefSeq" id="WP_265267277.1">
    <property type="nucleotide sequence ID" value="NZ_JANFAV010000001.1"/>
</dbReference>
<dbReference type="InterPro" id="IPR005273">
    <property type="entry name" value="Ura-DNA_glyco_family4"/>
</dbReference>
<evidence type="ECO:0000256" key="7">
    <source>
        <dbReference type="ARBA" id="ARBA00023004"/>
    </source>
</evidence>
<sequence>MTERHFASLPALYRGEEADEALRAPGFSAVFVRGEGKVGAPLMLIGEQPGNQEDLSGRPFVGPAGRLLDQCLAGIGVDRATTFVTNAVKRFKFTLRGKRRLHQTPNAGDIARYRWWLKEEVRLVHPTVVVALGRTALRALDGASLKSDRGTLLSWEGRTLLPTIHPSYLLRLRDQRDDEEARFREDLRTAARAAGLVD</sequence>
<feature type="domain" description="Uracil-DNA glycosylase-like" evidence="10">
    <location>
        <begin position="33"/>
        <end position="188"/>
    </location>
</feature>
<dbReference type="GO" id="GO:0006281">
    <property type="term" value="P:DNA repair"/>
    <property type="evidence" value="ECO:0007669"/>
    <property type="project" value="UniProtKB-KW"/>
</dbReference>
<comment type="caution">
    <text evidence="11">The sequence shown here is derived from an EMBL/GenBank/DDBJ whole genome shotgun (WGS) entry which is preliminary data.</text>
</comment>
<keyword evidence="12" id="KW-1185">Reference proteome</keyword>
<dbReference type="PANTHER" id="PTHR33693">
    <property type="entry name" value="TYPE-5 URACIL-DNA GLYCOSYLASE"/>
    <property type="match status" value="1"/>
</dbReference>
<dbReference type="SUPFAM" id="SSF52141">
    <property type="entry name" value="Uracil-DNA glycosylase-like"/>
    <property type="match status" value="1"/>
</dbReference>
<organism evidence="11 12">
    <name type="scientific">Sphingomonas lycopersici</name>
    <dbReference type="NCBI Taxonomy" id="2951807"/>
    <lineage>
        <taxon>Bacteria</taxon>
        <taxon>Pseudomonadati</taxon>
        <taxon>Pseudomonadota</taxon>
        <taxon>Alphaproteobacteria</taxon>
        <taxon>Sphingomonadales</taxon>
        <taxon>Sphingomonadaceae</taxon>
        <taxon>Sphingomonas</taxon>
    </lineage>
</organism>
<evidence type="ECO:0000256" key="6">
    <source>
        <dbReference type="ARBA" id="ARBA00022801"/>
    </source>
</evidence>
<comment type="similarity">
    <text evidence="1">Belongs to the uracil-DNA glycosylase (UDG) superfamily. Type 4 (UDGa) family.</text>
</comment>
<keyword evidence="9" id="KW-0234">DNA repair</keyword>
<dbReference type="Proteomes" id="UP001165565">
    <property type="component" value="Unassembled WGS sequence"/>
</dbReference>
<evidence type="ECO:0000313" key="11">
    <source>
        <dbReference type="EMBL" id="MCW6533227.1"/>
    </source>
</evidence>
<keyword evidence="4" id="KW-0479">Metal-binding</keyword>
<dbReference type="NCBIfam" id="TIGR03914">
    <property type="entry name" value="UDG_fam_dom"/>
    <property type="match status" value="1"/>
</dbReference>
<dbReference type="InterPro" id="IPR036895">
    <property type="entry name" value="Uracil-DNA_glycosylase-like_sf"/>
</dbReference>
<keyword evidence="7" id="KW-0408">Iron</keyword>
<evidence type="ECO:0000256" key="3">
    <source>
        <dbReference type="ARBA" id="ARBA00022485"/>
    </source>
</evidence>
<dbReference type="InterPro" id="IPR005122">
    <property type="entry name" value="Uracil-DNA_glycosylase-like"/>
</dbReference>
<evidence type="ECO:0000259" key="10">
    <source>
        <dbReference type="SMART" id="SM00986"/>
    </source>
</evidence>
<keyword evidence="6" id="KW-0378">Hydrolase</keyword>
<evidence type="ECO:0000256" key="1">
    <source>
        <dbReference type="ARBA" id="ARBA00006521"/>
    </source>
</evidence>
<proteinExistence type="inferred from homology"/>
<reference evidence="11" key="1">
    <citation type="submission" date="2022-06" db="EMBL/GenBank/DDBJ databases">
        <title>Sphingomonas sp. nov. isolated from rhizosphere soil of tomato.</title>
        <authorList>
            <person name="Dong H."/>
            <person name="Gao R."/>
        </authorList>
    </citation>
    <scope>NUCLEOTIDE SEQUENCE</scope>
    <source>
        <strain evidence="11">MMSM24</strain>
    </source>
</reference>
<evidence type="ECO:0000313" key="12">
    <source>
        <dbReference type="Proteomes" id="UP001165565"/>
    </source>
</evidence>
<dbReference type="CDD" id="cd10030">
    <property type="entry name" value="UDG-F4_TTUDGA_SPO1dp_like"/>
    <property type="match status" value="1"/>
</dbReference>
<gene>
    <name evidence="11" type="ORF">NEE01_00370</name>
</gene>